<accession>A0A6N6MW86</accession>
<feature type="region of interest" description="Disordered" evidence="7">
    <location>
        <begin position="401"/>
        <end position="476"/>
    </location>
</feature>
<gene>
    <name evidence="13" type="ORF">F6X51_02200</name>
</gene>
<dbReference type="Pfam" id="PF25876">
    <property type="entry name" value="HH_MFP_RND"/>
    <property type="match status" value="1"/>
</dbReference>
<keyword evidence="4" id="KW-1003">Cell membrane</keyword>
<evidence type="ECO:0000256" key="6">
    <source>
        <dbReference type="ARBA" id="ARBA00023136"/>
    </source>
</evidence>
<dbReference type="GO" id="GO:0015562">
    <property type="term" value="F:efflux transmembrane transporter activity"/>
    <property type="evidence" value="ECO:0007669"/>
    <property type="project" value="TreeGrafter"/>
</dbReference>
<dbReference type="NCBIfam" id="TIGR01730">
    <property type="entry name" value="RND_mfp"/>
    <property type="match status" value="1"/>
</dbReference>
<dbReference type="PANTHER" id="PTHR30469:SF12">
    <property type="entry name" value="MULTIDRUG RESISTANCE PROTEIN MDTA"/>
    <property type="match status" value="1"/>
</dbReference>
<feature type="region of interest" description="Disordered" evidence="7">
    <location>
        <begin position="61"/>
        <end position="83"/>
    </location>
</feature>
<dbReference type="Gene3D" id="2.40.30.170">
    <property type="match status" value="1"/>
</dbReference>
<evidence type="ECO:0000313" key="14">
    <source>
        <dbReference type="Proteomes" id="UP000441523"/>
    </source>
</evidence>
<dbReference type="InterPro" id="IPR058627">
    <property type="entry name" value="MdtA-like_C"/>
</dbReference>
<dbReference type="GO" id="GO:1990281">
    <property type="term" value="C:efflux pump complex"/>
    <property type="evidence" value="ECO:0007669"/>
    <property type="project" value="TreeGrafter"/>
</dbReference>
<dbReference type="EMBL" id="VZZJ01000002">
    <property type="protein sequence ID" value="KAB1075522.1"/>
    <property type="molecule type" value="Genomic_DNA"/>
</dbReference>
<dbReference type="Proteomes" id="UP000441523">
    <property type="component" value="Unassembled WGS sequence"/>
</dbReference>
<comment type="subcellular location">
    <subcellularLocation>
        <location evidence="1">Cell membrane</location>
    </subcellularLocation>
</comment>
<dbReference type="PANTHER" id="PTHR30469">
    <property type="entry name" value="MULTIDRUG RESISTANCE PROTEIN MDTA"/>
    <property type="match status" value="1"/>
</dbReference>
<dbReference type="AlphaFoldDB" id="A0A6N6MW86"/>
<proteinExistence type="inferred from homology"/>
<sequence>MNESSPIRTETAREIPVESPPARTTRRRSRIGRWLLVLLLLMGAGAIGHRWYDASKTQVAGEPGAAKGRGAGRGGRHGGGGEPAQAVGIASVVAGDIPVVLQGLGTVTPLATVTIRSQISGYLTEIGYREGQMVKKGDFLAQIDPRPYEALLAQYQGQLARDQALLQNSKLDLARFQRLVQQDSISKQNVDTQGALVKQNEGTVAADQALVDQQKLNVAYTRITSPVDGRVGLRQVDLGNYITAASTSIVVVTQLHPISVLFTLPEDDVSRVMRQVRAGAKLVVRAYDRGDANEIGTGVLDTVDNQIDTTTGTVKLRAIFQNDDEALFPNQFVNAKLTVDTVRNAPVVPTAAILRGTPGTYVYLMDGDEKVAVRPIKVGETDGTRTAVTEGLKVGDRVVTDGTDRLRDGAGVRITGGPAAPPESPTGDRAADEKASGDKASGDKASGDKSGADRAAAGETPPRERRQGRRERQPAP</sequence>
<feature type="transmembrane region" description="Helical" evidence="8">
    <location>
        <begin position="34"/>
        <end position="52"/>
    </location>
</feature>
<evidence type="ECO:0000256" key="3">
    <source>
        <dbReference type="ARBA" id="ARBA00022448"/>
    </source>
</evidence>
<organism evidence="13 14">
    <name type="scientific">Methylobacterium planeticum</name>
    <dbReference type="NCBI Taxonomy" id="2615211"/>
    <lineage>
        <taxon>Bacteria</taxon>
        <taxon>Pseudomonadati</taxon>
        <taxon>Pseudomonadota</taxon>
        <taxon>Alphaproteobacteria</taxon>
        <taxon>Hyphomicrobiales</taxon>
        <taxon>Methylobacteriaceae</taxon>
        <taxon>Methylobacterium</taxon>
    </lineage>
</organism>
<feature type="compositionally biased region" description="Gly residues" evidence="7">
    <location>
        <begin position="67"/>
        <end position="82"/>
    </location>
</feature>
<evidence type="ECO:0000256" key="5">
    <source>
        <dbReference type="ARBA" id="ARBA00022519"/>
    </source>
</evidence>
<feature type="compositionally biased region" description="Basic and acidic residues" evidence="7">
    <location>
        <begin position="461"/>
        <end position="476"/>
    </location>
</feature>
<dbReference type="GO" id="GO:0030313">
    <property type="term" value="C:cell envelope"/>
    <property type="evidence" value="ECO:0007669"/>
    <property type="project" value="UniProtKB-SubCell"/>
</dbReference>
<dbReference type="InterPro" id="IPR058626">
    <property type="entry name" value="MdtA-like_b-barrel"/>
</dbReference>
<keyword evidence="3" id="KW-0813">Transport</keyword>
<reference evidence="13 14" key="1">
    <citation type="submission" date="2019-09" db="EMBL/GenBank/DDBJ databases">
        <title>YIM 132548 draft genome.</title>
        <authorList>
            <person name="Jiang L."/>
        </authorList>
    </citation>
    <scope>NUCLEOTIDE SEQUENCE [LARGE SCALE GENOMIC DNA]</scope>
    <source>
        <strain evidence="13 14">YIM 132548</strain>
    </source>
</reference>
<keyword evidence="6 8" id="KW-0472">Membrane</keyword>
<keyword evidence="8" id="KW-1133">Transmembrane helix</keyword>
<dbReference type="SUPFAM" id="SSF111369">
    <property type="entry name" value="HlyD-like secretion proteins"/>
    <property type="match status" value="1"/>
</dbReference>
<evidence type="ECO:0000256" key="4">
    <source>
        <dbReference type="ARBA" id="ARBA00022475"/>
    </source>
</evidence>
<feature type="compositionally biased region" description="Basic and acidic residues" evidence="7">
    <location>
        <begin position="429"/>
        <end position="452"/>
    </location>
</feature>
<dbReference type="Gene3D" id="2.40.420.20">
    <property type="match status" value="1"/>
</dbReference>
<evidence type="ECO:0000259" key="9">
    <source>
        <dbReference type="Pfam" id="PF25876"/>
    </source>
</evidence>
<dbReference type="InterPro" id="IPR058624">
    <property type="entry name" value="MdtA-like_HH"/>
</dbReference>
<feature type="compositionally biased region" description="Basic and acidic residues" evidence="7">
    <location>
        <begin position="401"/>
        <end position="410"/>
    </location>
</feature>
<evidence type="ECO:0000256" key="1">
    <source>
        <dbReference type="ARBA" id="ARBA00004236"/>
    </source>
</evidence>
<dbReference type="Pfam" id="PF25917">
    <property type="entry name" value="BSH_RND"/>
    <property type="match status" value="1"/>
</dbReference>
<keyword evidence="5" id="KW-0997">Cell inner membrane</keyword>
<comment type="caution">
    <text evidence="13">The sequence shown here is derived from an EMBL/GenBank/DDBJ whole genome shotgun (WGS) entry which is preliminary data.</text>
</comment>
<dbReference type="Gene3D" id="1.10.287.470">
    <property type="entry name" value="Helix hairpin bin"/>
    <property type="match status" value="1"/>
</dbReference>
<evidence type="ECO:0000313" key="13">
    <source>
        <dbReference type="EMBL" id="KAB1075522.1"/>
    </source>
</evidence>
<dbReference type="NCBIfam" id="NF008589">
    <property type="entry name" value="PRK11556.1"/>
    <property type="match status" value="1"/>
</dbReference>
<dbReference type="InterPro" id="IPR006143">
    <property type="entry name" value="RND_pump_MFP"/>
</dbReference>
<keyword evidence="8" id="KW-0812">Transmembrane</keyword>
<feature type="domain" description="Multidrug resistance protein MdtA-like C-terminal permuted SH3" evidence="12">
    <location>
        <begin position="344"/>
        <end position="405"/>
    </location>
</feature>
<evidence type="ECO:0000256" key="8">
    <source>
        <dbReference type="SAM" id="Phobius"/>
    </source>
</evidence>
<protein>
    <submittedName>
        <fullName evidence="13">MdtA/MuxA family multidrug efflux RND transporter periplasmic adaptor subunit</fullName>
    </submittedName>
</protein>
<comment type="similarity">
    <text evidence="2">Belongs to the membrane fusion protein (MFP) (TC 8.A.1) family.</text>
</comment>
<dbReference type="FunFam" id="2.40.420.20:FF:000001">
    <property type="entry name" value="Efflux RND transporter periplasmic adaptor subunit"/>
    <property type="match status" value="1"/>
</dbReference>
<feature type="domain" description="Multidrug resistance protein MdtA-like beta-barrel" evidence="11">
    <location>
        <begin position="257"/>
        <end position="341"/>
    </location>
</feature>
<evidence type="ECO:0000256" key="2">
    <source>
        <dbReference type="ARBA" id="ARBA00009477"/>
    </source>
</evidence>
<evidence type="ECO:0000259" key="10">
    <source>
        <dbReference type="Pfam" id="PF25917"/>
    </source>
</evidence>
<evidence type="ECO:0000259" key="12">
    <source>
        <dbReference type="Pfam" id="PF25967"/>
    </source>
</evidence>
<dbReference type="Pfam" id="PF25944">
    <property type="entry name" value="Beta-barrel_RND"/>
    <property type="match status" value="1"/>
</dbReference>
<evidence type="ECO:0000259" key="11">
    <source>
        <dbReference type="Pfam" id="PF25944"/>
    </source>
</evidence>
<keyword evidence="14" id="KW-1185">Reference proteome</keyword>
<dbReference type="InterPro" id="IPR058625">
    <property type="entry name" value="MdtA-like_BSH"/>
</dbReference>
<evidence type="ECO:0000256" key="7">
    <source>
        <dbReference type="SAM" id="MobiDB-lite"/>
    </source>
</evidence>
<name>A0A6N6MW86_9HYPH</name>
<feature type="domain" description="Multidrug resistance protein MdtA-like alpha-helical hairpin" evidence="9">
    <location>
        <begin position="152"/>
        <end position="221"/>
    </location>
</feature>
<dbReference type="Gene3D" id="2.40.50.100">
    <property type="match status" value="1"/>
</dbReference>
<dbReference type="RefSeq" id="WP_150961585.1">
    <property type="nucleotide sequence ID" value="NZ_VZZJ01000002.1"/>
</dbReference>
<dbReference type="Pfam" id="PF25967">
    <property type="entry name" value="RND-MFP_C"/>
    <property type="match status" value="1"/>
</dbReference>
<feature type="region of interest" description="Disordered" evidence="7">
    <location>
        <begin position="1"/>
        <end position="24"/>
    </location>
</feature>
<feature type="domain" description="Multidrug resistance protein MdtA-like barrel-sandwich hybrid" evidence="10">
    <location>
        <begin position="112"/>
        <end position="254"/>
    </location>
</feature>